<evidence type="ECO:0000313" key="2">
    <source>
        <dbReference type="EMBL" id="SHG23734.1"/>
    </source>
</evidence>
<evidence type="ECO:0000313" key="3">
    <source>
        <dbReference type="Proteomes" id="UP000184501"/>
    </source>
</evidence>
<accession>A0A1M5I5V9</accession>
<evidence type="ECO:0008006" key="4">
    <source>
        <dbReference type="Google" id="ProtNLM"/>
    </source>
</evidence>
<dbReference type="STRING" id="2017.SAMN05444320_107124"/>
<reference evidence="2 3" key="1">
    <citation type="submission" date="2016-11" db="EMBL/GenBank/DDBJ databases">
        <authorList>
            <person name="Jaros S."/>
            <person name="Januszkiewicz K."/>
            <person name="Wedrychowicz H."/>
        </authorList>
    </citation>
    <scope>NUCLEOTIDE SEQUENCE [LARGE SCALE GENOMIC DNA]</scope>
    <source>
        <strain evidence="2 3">DSM 44523</strain>
    </source>
</reference>
<sequence length="98" mass="9988">MTGFEVDPGALRAAAGAAQQAASVVHKLELGRVAELAVALPGTESAGTAEQLGRHWEASSKRWAEGMDSHAAALTSAARDYQAREDSAAHGFGGTGGR</sequence>
<dbReference type="EMBL" id="FQVN01000007">
    <property type="protein sequence ID" value="SHG23734.1"/>
    <property type="molecule type" value="Genomic_DNA"/>
</dbReference>
<dbReference type="RefSeq" id="WP_073486433.1">
    <property type="nucleotide sequence ID" value="NZ_FQVN01000007.1"/>
</dbReference>
<evidence type="ECO:0000256" key="1">
    <source>
        <dbReference type="SAM" id="MobiDB-lite"/>
    </source>
</evidence>
<protein>
    <recommendedName>
        <fullName evidence="4">Excreted virulence factor EspC, type VII ESX diderm</fullName>
    </recommendedName>
</protein>
<keyword evidence="3" id="KW-1185">Reference proteome</keyword>
<dbReference type="Proteomes" id="UP000184501">
    <property type="component" value="Unassembled WGS sequence"/>
</dbReference>
<feature type="region of interest" description="Disordered" evidence="1">
    <location>
        <begin position="74"/>
        <end position="98"/>
    </location>
</feature>
<organism evidence="2 3">
    <name type="scientific">Streptoalloteichus hindustanus</name>
    <dbReference type="NCBI Taxonomy" id="2017"/>
    <lineage>
        <taxon>Bacteria</taxon>
        <taxon>Bacillati</taxon>
        <taxon>Actinomycetota</taxon>
        <taxon>Actinomycetes</taxon>
        <taxon>Pseudonocardiales</taxon>
        <taxon>Pseudonocardiaceae</taxon>
        <taxon>Streptoalloteichus</taxon>
    </lineage>
</organism>
<dbReference type="InterPro" id="IPR036689">
    <property type="entry name" value="ESAT-6-like_sf"/>
</dbReference>
<name>A0A1M5I5V9_STRHI</name>
<proteinExistence type="predicted"/>
<gene>
    <name evidence="2" type="ORF">SAMN05444320_107124</name>
</gene>
<dbReference type="OrthoDB" id="3637664at2"/>
<dbReference type="AlphaFoldDB" id="A0A1M5I5V9"/>
<dbReference type="SUPFAM" id="SSF140453">
    <property type="entry name" value="EsxAB dimer-like"/>
    <property type="match status" value="1"/>
</dbReference>